<dbReference type="GO" id="GO:0004222">
    <property type="term" value="F:metalloendopeptidase activity"/>
    <property type="evidence" value="ECO:0007669"/>
    <property type="project" value="InterPro"/>
</dbReference>
<keyword evidence="5 6" id="KW-0482">Metalloprotease</keyword>
<protein>
    <submittedName>
        <fullName evidence="9">Peptidase M3</fullName>
    </submittedName>
</protein>
<accession>A0A0S2SIJ0</accession>
<dbReference type="InterPro" id="IPR001567">
    <property type="entry name" value="Pept_M3A_M3B_dom"/>
</dbReference>
<reference evidence="9 10" key="2">
    <citation type="journal article" date="2016" name="Genome Announc.">
        <title>Complete Genome Sequence of the Highly Virulent Aeromonas schubertii Strain WL1483, Isolated from Diseased Snakehead Fish (Channa argus) in China.</title>
        <authorList>
            <person name="Liu L."/>
            <person name="Li N."/>
            <person name="Zhang D."/>
            <person name="Fu X."/>
            <person name="Shi C."/>
            <person name="Lin Q."/>
            <person name="Hao G."/>
        </authorList>
    </citation>
    <scope>NUCLEOTIDE SEQUENCE [LARGE SCALE GENOMIC DNA]</scope>
    <source>
        <strain evidence="9 10">WL1483</strain>
    </source>
</reference>
<dbReference type="PANTHER" id="PTHR34217">
    <property type="entry name" value="METAL-DEPENDENT CARBOXYPEPTIDASE"/>
    <property type="match status" value="1"/>
</dbReference>
<keyword evidence="1 6" id="KW-0645">Protease</keyword>
<evidence type="ECO:0000256" key="2">
    <source>
        <dbReference type="ARBA" id="ARBA00022723"/>
    </source>
</evidence>
<keyword evidence="4 6" id="KW-0862">Zinc</keyword>
<comment type="similarity">
    <text evidence="6">Belongs to the peptidase M3 family.</text>
</comment>
<keyword evidence="3 6" id="KW-0378">Hydrolase</keyword>
<dbReference type="GO" id="GO:0046872">
    <property type="term" value="F:metal ion binding"/>
    <property type="evidence" value="ECO:0007669"/>
    <property type="project" value="UniProtKB-UniRule"/>
</dbReference>
<dbReference type="KEGG" id="asr:WL1483_2094"/>
<evidence type="ECO:0000259" key="8">
    <source>
        <dbReference type="Pfam" id="PF08439"/>
    </source>
</evidence>
<evidence type="ECO:0000259" key="7">
    <source>
        <dbReference type="Pfam" id="PF01432"/>
    </source>
</evidence>
<dbReference type="SUPFAM" id="SSF55486">
    <property type="entry name" value="Metalloproteases ('zincins'), catalytic domain"/>
    <property type="match status" value="1"/>
</dbReference>
<dbReference type="InterPro" id="IPR001333">
    <property type="entry name" value="Peptidase_M32_Taq"/>
</dbReference>
<proteinExistence type="inferred from homology"/>
<dbReference type="InterPro" id="IPR042088">
    <property type="entry name" value="OligoPept_F_C"/>
</dbReference>
<dbReference type="Pfam" id="PF08439">
    <property type="entry name" value="Peptidase_M3_N"/>
    <property type="match status" value="1"/>
</dbReference>
<evidence type="ECO:0000256" key="3">
    <source>
        <dbReference type="ARBA" id="ARBA00022801"/>
    </source>
</evidence>
<reference evidence="10" key="1">
    <citation type="submission" date="2015-10" db="EMBL/GenBank/DDBJ databases">
        <title>Complete Genome Sequence of Aeromonas schubertii strain WL1483.</title>
        <authorList>
            <person name="Liu L."/>
        </authorList>
    </citation>
    <scope>NUCLEOTIDE SEQUENCE [LARGE SCALE GENOMIC DNA]</scope>
    <source>
        <strain evidence="10">WL1483</strain>
    </source>
</reference>
<evidence type="ECO:0000256" key="6">
    <source>
        <dbReference type="RuleBase" id="RU003435"/>
    </source>
</evidence>
<evidence type="ECO:0000256" key="4">
    <source>
        <dbReference type="ARBA" id="ARBA00022833"/>
    </source>
</evidence>
<name>A0A0S2SIJ0_9GAMM</name>
<dbReference type="InterPro" id="IPR013647">
    <property type="entry name" value="OligopepF_N_dom"/>
</dbReference>
<sequence>MTHAVGSWDFSRFYPSLDDEQPQADLAAARGELAPLAEAVDELRKAQPLYRLAELLSQIRHRATRIRELGWNLSVRAACALSQEGGNGKAQHLASRARALNVDLFKTLAPVEAFWLSLPQSSFERLMAEPLLGEERFRLERLRALADQRLPVQGEQLVTGLDGAHPWGALYRDLAARLRVVLSGQSLGLAEAMSELESQDPDRRREAWQGIAQAWGREAETVAAILCAIQGGRLELLRQRGTVRRLEPLDLACHQGHIARTTLDTLMATAYEYRGLGQQLLTLMARRLGHERMPMADLQAPPPVPSRMHHTFTEAIALIADAFARLDPEMGAFARMAAERGWIDIGPGAGRSSGAYCTKFARPAEPRVFVNFSGTPASVLTLAHELGHAWHNWLVRDLPLCQRAYPMTLAESASIMGETLVREALLARCDGDDERLAILWQASRSAVTFLLNIPVRFEFERALVAGRRRGSLDAAELDRLMTSSWQRWYQGTTRGADTRLWASKGHFANPALGFYNYPYLFGYLFSLGLLARREQWGASFVPRYRALLRDSGVMSVETLARRHLDVSLDGPGFWRQSLGEVVRLVAEMARLCPAFGDPKQESINRQWQESSSLG</sequence>
<dbReference type="GO" id="GO:0006508">
    <property type="term" value="P:proteolysis"/>
    <property type="evidence" value="ECO:0007669"/>
    <property type="project" value="UniProtKB-KW"/>
</dbReference>
<dbReference type="Gene3D" id="1.20.140.70">
    <property type="entry name" value="Oligopeptidase f, N-terminal domain"/>
    <property type="match status" value="1"/>
</dbReference>
<evidence type="ECO:0000256" key="5">
    <source>
        <dbReference type="ARBA" id="ARBA00023049"/>
    </source>
</evidence>
<keyword evidence="2 6" id="KW-0479">Metal-binding</keyword>
<dbReference type="InterPro" id="IPR034006">
    <property type="entry name" value="M3B_PepF_2"/>
</dbReference>
<gene>
    <name evidence="9" type="ORF">WL1483_2094</name>
</gene>
<organism evidence="9 10">
    <name type="scientific">Aeromonas schubertii</name>
    <dbReference type="NCBI Taxonomy" id="652"/>
    <lineage>
        <taxon>Bacteria</taxon>
        <taxon>Pseudomonadati</taxon>
        <taxon>Pseudomonadota</taxon>
        <taxon>Gammaproteobacteria</taxon>
        <taxon>Aeromonadales</taxon>
        <taxon>Aeromonadaceae</taxon>
        <taxon>Aeromonas</taxon>
    </lineage>
</organism>
<dbReference type="RefSeq" id="WP_082634813.1">
    <property type="nucleotide sequence ID" value="NZ_CP013067.1"/>
</dbReference>
<evidence type="ECO:0000256" key="1">
    <source>
        <dbReference type="ARBA" id="ARBA00022670"/>
    </source>
</evidence>
<feature type="domain" description="Oligopeptidase F N-terminal" evidence="8">
    <location>
        <begin position="115"/>
        <end position="179"/>
    </location>
</feature>
<dbReference type="CDD" id="cd09607">
    <property type="entry name" value="M3B_PepF"/>
    <property type="match status" value="1"/>
</dbReference>
<evidence type="ECO:0000313" key="10">
    <source>
        <dbReference type="Proteomes" id="UP000058114"/>
    </source>
</evidence>
<dbReference type="Gene3D" id="1.10.1370.20">
    <property type="entry name" value="Oligoendopeptidase f, C-terminal domain"/>
    <property type="match status" value="1"/>
</dbReference>
<evidence type="ECO:0000313" key="9">
    <source>
        <dbReference type="EMBL" id="ALP41513.1"/>
    </source>
</evidence>
<dbReference type="EMBL" id="CP013067">
    <property type="protein sequence ID" value="ALP41513.1"/>
    <property type="molecule type" value="Genomic_DNA"/>
</dbReference>
<dbReference type="Proteomes" id="UP000058114">
    <property type="component" value="Chromosome"/>
</dbReference>
<feature type="domain" description="Peptidase M3A/M3B catalytic" evidence="7">
    <location>
        <begin position="335"/>
        <end position="530"/>
    </location>
</feature>
<dbReference type="GO" id="GO:0004181">
    <property type="term" value="F:metallocarboxypeptidase activity"/>
    <property type="evidence" value="ECO:0007669"/>
    <property type="project" value="InterPro"/>
</dbReference>
<dbReference type="AlphaFoldDB" id="A0A0S2SIJ0"/>
<dbReference type="PATRIC" id="fig|652.5.peg.2144"/>
<comment type="cofactor">
    <cofactor evidence="6">
        <name>Zn(2+)</name>
        <dbReference type="ChEBI" id="CHEBI:29105"/>
    </cofactor>
    <text evidence="6">Binds 1 zinc ion.</text>
</comment>
<dbReference type="Pfam" id="PF01432">
    <property type="entry name" value="Peptidase_M3"/>
    <property type="match status" value="1"/>
</dbReference>
<dbReference type="PANTHER" id="PTHR34217:SF1">
    <property type="entry name" value="CARBOXYPEPTIDASE 1"/>
    <property type="match status" value="1"/>
</dbReference>